<dbReference type="Pfam" id="PF00884">
    <property type="entry name" value="Sulfatase"/>
    <property type="match status" value="1"/>
</dbReference>
<feature type="domain" description="Sulfatase N-terminal" evidence="1">
    <location>
        <begin position="38"/>
        <end position="305"/>
    </location>
</feature>
<accession>X0SVA0</accession>
<evidence type="ECO:0000313" key="2">
    <source>
        <dbReference type="EMBL" id="GAF79051.1"/>
    </source>
</evidence>
<proteinExistence type="predicted"/>
<reference evidence="2" key="1">
    <citation type="journal article" date="2014" name="Front. Microbiol.">
        <title>High frequency of phylogenetically diverse reductive dehalogenase-homologous genes in deep subseafloor sedimentary metagenomes.</title>
        <authorList>
            <person name="Kawai M."/>
            <person name="Futagami T."/>
            <person name="Toyoda A."/>
            <person name="Takaki Y."/>
            <person name="Nishi S."/>
            <person name="Hori S."/>
            <person name="Arai W."/>
            <person name="Tsubouchi T."/>
            <person name="Morono Y."/>
            <person name="Uchiyama I."/>
            <person name="Ito T."/>
            <person name="Fujiyama A."/>
            <person name="Inagaki F."/>
            <person name="Takami H."/>
        </authorList>
    </citation>
    <scope>NUCLEOTIDE SEQUENCE</scope>
    <source>
        <strain evidence="2">Expedition CK06-06</strain>
    </source>
</reference>
<gene>
    <name evidence="2" type="ORF">S01H1_06158</name>
</gene>
<protein>
    <recommendedName>
        <fullName evidence="1">Sulfatase N-terminal domain-containing protein</fullName>
    </recommendedName>
</protein>
<dbReference type="SUPFAM" id="SSF53649">
    <property type="entry name" value="Alkaline phosphatase-like"/>
    <property type="match status" value="1"/>
</dbReference>
<dbReference type="InterPro" id="IPR000917">
    <property type="entry name" value="Sulfatase_N"/>
</dbReference>
<name>X0SVA0_9ZZZZ</name>
<dbReference type="PANTHER" id="PTHR43751:SF3">
    <property type="entry name" value="SULFATASE N-TERMINAL DOMAIN-CONTAINING PROTEIN"/>
    <property type="match status" value="1"/>
</dbReference>
<comment type="caution">
    <text evidence="2">The sequence shown here is derived from an EMBL/GenBank/DDBJ whole genome shotgun (WGS) entry which is preliminary data.</text>
</comment>
<sequence length="384" mass="44318">MGKKSLIFFLFLTCLFLSIFSAASPLVPKKDTQETKLNLLLITIDTLRSDRLSCYNSQHLKTPNIDSLAEKGILFSRAFAHTSTTLPSHTNILLGLTPLYHGVHENINFVVREEFLTLAEHLKNHGYSTGAFIGAYCLHSRFGLGQGFDIYDDDYQRMKFQKLAYGERKAEVVVDNALGWLKNQKSPWFLWIHCFDPHDPYEPPEPFETKYEKNLYDGEVAYVDFVLGKLFNYMRKNNIFDRTLTIFTGDHGESLGQHNEMTHGYFAYNTTLWIPLIISIPGVNKGQVKKIVGHIDIFPTVCDVFRIKKPSFLQGISLLPVIKSKKLPKRTFYFESLYPYYSRGWAPLRGFIYGMEKFIDSPIPELYNLDEDFDELKNLAEEKK</sequence>
<dbReference type="AlphaFoldDB" id="X0SVA0"/>
<dbReference type="InterPro" id="IPR017850">
    <property type="entry name" value="Alkaline_phosphatase_core_sf"/>
</dbReference>
<feature type="non-terminal residue" evidence="2">
    <location>
        <position position="384"/>
    </location>
</feature>
<dbReference type="EMBL" id="BARS01003195">
    <property type="protein sequence ID" value="GAF79051.1"/>
    <property type="molecule type" value="Genomic_DNA"/>
</dbReference>
<evidence type="ECO:0000259" key="1">
    <source>
        <dbReference type="Pfam" id="PF00884"/>
    </source>
</evidence>
<dbReference type="CDD" id="cd16148">
    <property type="entry name" value="sulfatase_like"/>
    <property type="match status" value="1"/>
</dbReference>
<dbReference type="Gene3D" id="3.40.720.10">
    <property type="entry name" value="Alkaline Phosphatase, subunit A"/>
    <property type="match status" value="2"/>
</dbReference>
<dbReference type="PANTHER" id="PTHR43751">
    <property type="entry name" value="SULFATASE"/>
    <property type="match status" value="1"/>
</dbReference>
<organism evidence="2">
    <name type="scientific">marine sediment metagenome</name>
    <dbReference type="NCBI Taxonomy" id="412755"/>
    <lineage>
        <taxon>unclassified sequences</taxon>
        <taxon>metagenomes</taxon>
        <taxon>ecological metagenomes</taxon>
    </lineage>
</organism>
<dbReference type="InterPro" id="IPR052701">
    <property type="entry name" value="GAG_Ulvan_Degrading_Sulfatases"/>
</dbReference>